<feature type="transmembrane region" description="Helical" evidence="6">
    <location>
        <begin position="6"/>
        <end position="24"/>
    </location>
</feature>
<evidence type="ECO:0000256" key="1">
    <source>
        <dbReference type="ARBA" id="ARBA00004651"/>
    </source>
</evidence>
<name>C3PFW0_CORA7</name>
<feature type="transmembrane region" description="Helical" evidence="6">
    <location>
        <begin position="180"/>
        <end position="202"/>
    </location>
</feature>
<dbReference type="STRING" id="548476.cauri_1121"/>
<keyword evidence="4 6" id="KW-1133">Transmembrane helix</keyword>
<dbReference type="Pfam" id="PF01810">
    <property type="entry name" value="LysE"/>
    <property type="match status" value="1"/>
</dbReference>
<feature type="transmembrane region" description="Helical" evidence="6">
    <location>
        <begin position="73"/>
        <end position="93"/>
    </location>
</feature>
<dbReference type="PANTHER" id="PTHR30086">
    <property type="entry name" value="ARGININE EXPORTER PROTEIN ARGO"/>
    <property type="match status" value="1"/>
</dbReference>
<dbReference type="PANTHER" id="PTHR30086:SF20">
    <property type="entry name" value="ARGININE EXPORTER PROTEIN ARGO-RELATED"/>
    <property type="match status" value="1"/>
</dbReference>
<dbReference type="HOGENOM" id="CLU_087840_0_0_11"/>
<evidence type="ECO:0000256" key="6">
    <source>
        <dbReference type="SAM" id="Phobius"/>
    </source>
</evidence>
<comment type="subcellular location">
    <subcellularLocation>
        <location evidence="1">Cell membrane</location>
        <topology evidence="1">Multi-pass membrane protein</topology>
    </subcellularLocation>
</comment>
<dbReference type="InterPro" id="IPR001123">
    <property type="entry name" value="LeuE-type"/>
</dbReference>
<dbReference type="AlphaFoldDB" id="C3PFW0"/>
<sequence>MRRLEAMSVLLAGFALGLSLIIAIGPQNAYIIKMGIKRDHVGPILLACLLSDVILITGGTAGVGVLVERFPTALVVVKYLGAAYLIYFGFTCFRDAFKKQQDALVIEETTPVAQVVDENSGNAGAPGTSVLTKIRPRVRSKSWVKPVLGALALTWLNPLAYVDALVMLGSIANQYGDQRWVFAGGAILASAVWFPSLGFGAYKLSHVLAKPTTWRVVNIVIGCVMLALTAKLLFL</sequence>
<protein>
    <submittedName>
        <fullName evidence="7">Lysine exporter protein</fullName>
    </submittedName>
</protein>
<evidence type="ECO:0000256" key="5">
    <source>
        <dbReference type="ARBA" id="ARBA00023136"/>
    </source>
</evidence>
<feature type="transmembrane region" description="Helical" evidence="6">
    <location>
        <begin position="214"/>
        <end position="234"/>
    </location>
</feature>
<evidence type="ECO:0000313" key="8">
    <source>
        <dbReference type="Proteomes" id="UP000002077"/>
    </source>
</evidence>
<keyword evidence="5 6" id="KW-0472">Membrane</keyword>
<keyword evidence="2" id="KW-1003">Cell membrane</keyword>
<keyword evidence="3 6" id="KW-0812">Transmembrane</keyword>
<dbReference type="GO" id="GO:0005886">
    <property type="term" value="C:plasma membrane"/>
    <property type="evidence" value="ECO:0007669"/>
    <property type="project" value="UniProtKB-SubCell"/>
</dbReference>
<dbReference type="EMBL" id="CP001601">
    <property type="protein sequence ID" value="ACP32714.1"/>
    <property type="molecule type" value="Genomic_DNA"/>
</dbReference>
<reference evidence="7 8" key="1">
    <citation type="journal article" date="2010" name="BMC Genomics">
        <title>Complete genome sequence and lifestyle of black-pigmented Corynebacterium aurimucosum ATCC 700975 (formerly C. nigricans CN-1) isolated from a vaginal swab of a woman with spontaneous abortion.</title>
        <authorList>
            <person name="Trost E."/>
            <person name="Gotker S."/>
            <person name="Schneider J."/>
            <person name="Schneiker-Bekel S."/>
            <person name="Szczepanowski R."/>
            <person name="Tilker A."/>
            <person name="Viehoever P."/>
            <person name="Arnold W."/>
            <person name="Bekel T."/>
            <person name="Blom J."/>
            <person name="Gartemann K.H."/>
            <person name="Linke B."/>
            <person name="Goesmann A."/>
            <person name="Puhler A."/>
            <person name="Shukla S.K."/>
            <person name="Tauch A."/>
        </authorList>
    </citation>
    <scope>NUCLEOTIDE SEQUENCE [LARGE SCALE GENOMIC DNA]</scope>
    <source>
        <strain evidence="8">ATCC 700975 / DSM 44827 / CIP 107346 / CN-1</strain>
    </source>
</reference>
<organism evidence="7 8">
    <name type="scientific">Corynebacterium aurimucosum (strain ATCC 700975 / DSM 44827 / CIP 107346 / CN-1)</name>
    <name type="common">Corynebacterium nigricans</name>
    <dbReference type="NCBI Taxonomy" id="548476"/>
    <lineage>
        <taxon>Bacteria</taxon>
        <taxon>Bacillati</taxon>
        <taxon>Actinomycetota</taxon>
        <taxon>Actinomycetes</taxon>
        <taxon>Mycobacteriales</taxon>
        <taxon>Corynebacteriaceae</taxon>
        <taxon>Corynebacterium</taxon>
    </lineage>
</organism>
<dbReference type="GO" id="GO:0015171">
    <property type="term" value="F:amino acid transmembrane transporter activity"/>
    <property type="evidence" value="ECO:0007669"/>
    <property type="project" value="TreeGrafter"/>
</dbReference>
<evidence type="ECO:0000256" key="3">
    <source>
        <dbReference type="ARBA" id="ARBA00022692"/>
    </source>
</evidence>
<accession>C3PFW0</accession>
<dbReference type="Proteomes" id="UP000002077">
    <property type="component" value="Chromosome"/>
</dbReference>
<evidence type="ECO:0000256" key="2">
    <source>
        <dbReference type="ARBA" id="ARBA00022475"/>
    </source>
</evidence>
<evidence type="ECO:0000256" key="4">
    <source>
        <dbReference type="ARBA" id="ARBA00022989"/>
    </source>
</evidence>
<proteinExistence type="predicted"/>
<dbReference type="eggNOG" id="COG1279">
    <property type="taxonomic scope" value="Bacteria"/>
</dbReference>
<evidence type="ECO:0000313" key="7">
    <source>
        <dbReference type="EMBL" id="ACP32714.1"/>
    </source>
</evidence>
<dbReference type="KEGG" id="car:cauri_1121"/>
<keyword evidence="8" id="KW-1185">Reference proteome</keyword>
<gene>
    <name evidence="7" type="primary">lysE</name>
    <name evidence="7" type="ordered locus">cauri_1121</name>
</gene>
<feature type="transmembrane region" description="Helical" evidence="6">
    <location>
        <begin position="44"/>
        <end position="67"/>
    </location>
</feature>